<accession>A0A4Y3HYA2</accession>
<dbReference type="SMART" id="SM00342">
    <property type="entry name" value="HTH_ARAC"/>
    <property type="match status" value="1"/>
</dbReference>
<keyword evidence="6" id="KW-1185">Reference proteome</keyword>
<feature type="domain" description="HTH araC/xylS-type" evidence="4">
    <location>
        <begin position="5"/>
        <end position="104"/>
    </location>
</feature>
<dbReference type="InterPro" id="IPR020449">
    <property type="entry name" value="Tscrpt_reg_AraC-type_HTH"/>
</dbReference>
<keyword evidence="3" id="KW-0804">Transcription</keyword>
<comment type="caution">
    <text evidence="5">The sequence shown here is derived from an EMBL/GenBank/DDBJ whole genome shotgun (WGS) entry which is preliminary data.</text>
</comment>
<dbReference type="OrthoDB" id="5818519at2"/>
<dbReference type="PANTHER" id="PTHR43280">
    <property type="entry name" value="ARAC-FAMILY TRANSCRIPTIONAL REGULATOR"/>
    <property type="match status" value="1"/>
</dbReference>
<reference evidence="5 6" key="1">
    <citation type="submission" date="2019-06" db="EMBL/GenBank/DDBJ databases">
        <title>Whole genome shotgun sequence of Vibrio inusitatus NBRC 102082.</title>
        <authorList>
            <person name="Hosoyama A."/>
            <person name="Uohara A."/>
            <person name="Ohji S."/>
            <person name="Ichikawa N."/>
        </authorList>
    </citation>
    <scope>NUCLEOTIDE SEQUENCE [LARGE SCALE GENOMIC DNA]</scope>
    <source>
        <strain evidence="5 6">NBRC 102082</strain>
    </source>
</reference>
<dbReference type="EMBL" id="BJLF01000015">
    <property type="protein sequence ID" value="GEA52077.1"/>
    <property type="molecule type" value="Genomic_DNA"/>
</dbReference>
<dbReference type="RefSeq" id="WP_141346535.1">
    <property type="nucleotide sequence ID" value="NZ_BJLF01000015.1"/>
</dbReference>
<evidence type="ECO:0000313" key="5">
    <source>
        <dbReference type="EMBL" id="GEA52077.1"/>
    </source>
</evidence>
<proteinExistence type="predicted"/>
<sequence length="119" mass="13923">MSKIEKAVDYVNQHFTTALTAESVAKACDCSVFYLPKLFRNNLGMSYQQYVMFKRVERAKNLLVNRRHYKVTIIAIESGFLDDTYFCRVFKKQTGMTPMEYRARHLNIQKLQPVSILSD</sequence>
<dbReference type="InterPro" id="IPR009057">
    <property type="entry name" value="Homeodomain-like_sf"/>
</dbReference>
<protein>
    <recommendedName>
        <fullName evidence="4">HTH araC/xylS-type domain-containing protein</fullName>
    </recommendedName>
</protein>
<dbReference type="PROSITE" id="PS01124">
    <property type="entry name" value="HTH_ARAC_FAMILY_2"/>
    <property type="match status" value="1"/>
</dbReference>
<keyword evidence="2" id="KW-0238">DNA-binding</keyword>
<dbReference type="PROSITE" id="PS00041">
    <property type="entry name" value="HTH_ARAC_FAMILY_1"/>
    <property type="match status" value="1"/>
</dbReference>
<name>A0A4Y3HYA2_9VIBR</name>
<evidence type="ECO:0000313" key="6">
    <source>
        <dbReference type="Proteomes" id="UP000318717"/>
    </source>
</evidence>
<gene>
    <name evidence="5" type="ORF">VIN01S_28810</name>
</gene>
<evidence type="ECO:0000256" key="1">
    <source>
        <dbReference type="ARBA" id="ARBA00023015"/>
    </source>
</evidence>
<evidence type="ECO:0000256" key="3">
    <source>
        <dbReference type="ARBA" id="ARBA00023163"/>
    </source>
</evidence>
<dbReference type="Gene3D" id="1.10.10.60">
    <property type="entry name" value="Homeodomain-like"/>
    <property type="match status" value="2"/>
</dbReference>
<evidence type="ECO:0000259" key="4">
    <source>
        <dbReference type="PROSITE" id="PS01124"/>
    </source>
</evidence>
<keyword evidence="1" id="KW-0805">Transcription regulation</keyword>
<dbReference type="SUPFAM" id="SSF46689">
    <property type="entry name" value="Homeodomain-like"/>
    <property type="match status" value="2"/>
</dbReference>
<organism evidence="5 6">
    <name type="scientific">Vibrio inusitatus NBRC 102082</name>
    <dbReference type="NCBI Taxonomy" id="1219070"/>
    <lineage>
        <taxon>Bacteria</taxon>
        <taxon>Pseudomonadati</taxon>
        <taxon>Pseudomonadota</taxon>
        <taxon>Gammaproteobacteria</taxon>
        <taxon>Vibrionales</taxon>
        <taxon>Vibrionaceae</taxon>
        <taxon>Vibrio</taxon>
    </lineage>
</organism>
<dbReference type="GO" id="GO:0043565">
    <property type="term" value="F:sequence-specific DNA binding"/>
    <property type="evidence" value="ECO:0007669"/>
    <property type="project" value="InterPro"/>
</dbReference>
<dbReference type="GO" id="GO:0003700">
    <property type="term" value="F:DNA-binding transcription factor activity"/>
    <property type="evidence" value="ECO:0007669"/>
    <property type="project" value="InterPro"/>
</dbReference>
<dbReference type="InterPro" id="IPR018060">
    <property type="entry name" value="HTH_AraC"/>
</dbReference>
<evidence type="ECO:0000256" key="2">
    <source>
        <dbReference type="ARBA" id="ARBA00023125"/>
    </source>
</evidence>
<dbReference type="Proteomes" id="UP000318717">
    <property type="component" value="Unassembled WGS sequence"/>
</dbReference>
<dbReference type="AlphaFoldDB" id="A0A4Y3HYA2"/>
<dbReference type="Pfam" id="PF12833">
    <property type="entry name" value="HTH_18"/>
    <property type="match status" value="1"/>
</dbReference>
<dbReference type="PRINTS" id="PR00032">
    <property type="entry name" value="HTHARAC"/>
</dbReference>
<dbReference type="InterPro" id="IPR018062">
    <property type="entry name" value="HTH_AraC-typ_CS"/>
</dbReference>
<dbReference type="PANTHER" id="PTHR43280:SF10">
    <property type="entry name" value="REGULATORY PROTEIN POCR"/>
    <property type="match status" value="1"/>
</dbReference>